<feature type="region of interest" description="Disordered" evidence="1">
    <location>
        <begin position="1"/>
        <end position="75"/>
    </location>
</feature>
<proteinExistence type="predicted"/>
<protein>
    <submittedName>
        <fullName evidence="2">Uncharacterized protein</fullName>
    </submittedName>
</protein>
<comment type="caution">
    <text evidence="2">The sequence shown here is derived from an EMBL/GenBank/DDBJ whole genome shotgun (WGS) entry which is preliminary data.</text>
</comment>
<dbReference type="OrthoDB" id="5877302at2759"/>
<evidence type="ECO:0000313" key="2">
    <source>
        <dbReference type="EMBL" id="PIC40703.1"/>
    </source>
</evidence>
<keyword evidence="3" id="KW-1185">Reference proteome</keyword>
<gene>
    <name evidence="2" type="primary">Cnig_chr_III.g8354</name>
    <name evidence="2" type="ORF">B9Z55_008354</name>
</gene>
<dbReference type="EMBL" id="PDUG01000003">
    <property type="protein sequence ID" value="PIC40703.1"/>
    <property type="molecule type" value="Genomic_DNA"/>
</dbReference>
<dbReference type="Proteomes" id="UP000230233">
    <property type="component" value="Chromosome III"/>
</dbReference>
<sequence>MDNYSLLSSEDHMEMRNFSAGADAQRRESQGSAVGETRVQFALSQTPPVETVIASGPTLPRHQHSTGISNTSATTHHTLSPVIQCFQNDK</sequence>
<reference evidence="3" key="1">
    <citation type="submission" date="2017-10" db="EMBL/GenBank/DDBJ databases">
        <title>Rapid genome shrinkage in a self-fertile nematode reveals novel sperm competition proteins.</title>
        <authorList>
            <person name="Yin D."/>
            <person name="Schwarz E.M."/>
            <person name="Thomas C.G."/>
            <person name="Felde R.L."/>
            <person name="Korf I.F."/>
            <person name="Cutter A.D."/>
            <person name="Schartner C.M."/>
            <person name="Ralston E.J."/>
            <person name="Meyer B.J."/>
            <person name="Haag E.S."/>
        </authorList>
    </citation>
    <scope>NUCLEOTIDE SEQUENCE [LARGE SCALE GENOMIC DNA]</scope>
    <source>
        <strain evidence="3">JU1422</strain>
    </source>
</reference>
<evidence type="ECO:0000313" key="3">
    <source>
        <dbReference type="Proteomes" id="UP000230233"/>
    </source>
</evidence>
<name>A0A2G5UMM6_9PELO</name>
<evidence type="ECO:0000256" key="1">
    <source>
        <dbReference type="SAM" id="MobiDB-lite"/>
    </source>
</evidence>
<accession>A0A2G5UMM6</accession>
<dbReference type="AlphaFoldDB" id="A0A2G5UMM6"/>
<organism evidence="2 3">
    <name type="scientific">Caenorhabditis nigoni</name>
    <dbReference type="NCBI Taxonomy" id="1611254"/>
    <lineage>
        <taxon>Eukaryota</taxon>
        <taxon>Metazoa</taxon>
        <taxon>Ecdysozoa</taxon>
        <taxon>Nematoda</taxon>
        <taxon>Chromadorea</taxon>
        <taxon>Rhabditida</taxon>
        <taxon>Rhabditina</taxon>
        <taxon>Rhabditomorpha</taxon>
        <taxon>Rhabditoidea</taxon>
        <taxon>Rhabditidae</taxon>
        <taxon>Peloderinae</taxon>
        <taxon>Caenorhabditis</taxon>
    </lineage>
</organism>
<feature type="compositionally biased region" description="Polar residues" evidence="1">
    <location>
        <begin position="65"/>
        <end position="75"/>
    </location>
</feature>